<organism evidence="6 7">
    <name type="scientific">SAR86 cluster bacterium</name>
    <dbReference type="NCBI Taxonomy" id="2030880"/>
    <lineage>
        <taxon>Bacteria</taxon>
        <taxon>Pseudomonadati</taxon>
        <taxon>Pseudomonadota</taxon>
        <taxon>Gammaproteobacteria</taxon>
        <taxon>SAR86 cluster</taxon>
    </lineage>
</organism>
<keyword evidence="1" id="KW-0479">Metal-binding</keyword>
<proteinExistence type="predicted"/>
<dbReference type="AlphaFoldDB" id="A0A520N058"/>
<keyword evidence="4" id="KW-0408">Iron</keyword>
<evidence type="ECO:0000256" key="5">
    <source>
        <dbReference type="ARBA" id="ARBA00023014"/>
    </source>
</evidence>
<evidence type="ECO:0000256" key="2">
    <source>
        <dbReference type="ARBA" id="ARBA00022741"/>
    </source>
</evidence>
<protein>
    <submittedName>
        <fullName evidence="6">ATP-binding protein</fullName>
    </submittedName>
</protein>
<evidence type="ECO:0000313" key="7">
    <source>
        <dbReference type="Proteomes" id="UP000315825"/>
    </source>
</evidence>
<dbReference type="PANTHER" id="PTHR42961">
    <property type="entry name" value="IRON-SULFUR PROTEIN NUBPL"/>
    <property type="match status" value="1"/>
</dbReference>
<evidence type="ECO:0000256" key="3">
    <source>
        <dbReference type="ARBA" id="ARBA00022840"/>
    </source>
</evidence>
<dbReference type="InterPro" id="IPR019591">
    <property type="entry name" value="Mrp/NBP35_ATP-bd"/>
</dbReference>
<dbReference type="PANTHER" id="PTHR42961:SF2">
    <property type="entry name" value="IRON-SULFUR PROTEIN NUBPL"/>
    <property type="match status" value="1"/>
</dbReference>
<evidence type="ECO:0000256" key="1">
    <source>
        <dbReference type="ARBA" id="ARBA00022723"/>
    </source>
</evidence>
<dbReference type="GO" id="GO:0046872">
    <property type="term" value="F:metal ion binding"/>
    <property type="evidence" value="ECO:0007669"/>
    <property type="project" value="UniProtKB-KW"/>
</dbReference>
<dbReference type="GO" id="GO:0016226">
    <property type="term" value="P:iron-sulfur cluster assembly"/>
    <property type="evidence" value="ECO:0007669"/>
    <property type="project" value="InterPro"/>
</dbReference>
<dbReference type="EMBL" id="SHBE01000002">
    <property type="protein sequence ID" value="RZO26872.1"/>
    <property type="molecule type" value="Genomic_DNA"/>
</dbReference>
<sequence length="240" mass="26823">MYVLKLYVTFSSMDKIAISSAKGGVGKTTTTYLLAKKFTYDGYKVGIFDADIYGPNIFNMFKVDINDVKKSDGSNIFEPVVVENIQISSVELVLRNNEPAIWRGPMLSKVLIGLYNKVNWTDVDVLLFDMPPGTGDAYITVFNDLKVEKSILVCGDDSLSIEDTKKTVLFLNKYKISILGVIENMSENFSFGEDIINSKSLSANLNDIPVIGTVPRLTKKEIYNNCLNSNKIYAYLPNFN</sequence>
<dbReference type="Pfam" id="PF10609">
    <property type="entry name" value="ParA"/>
    <property type="match status" value="1"/>
</dbReference>
<dbReference type="CDD" id="cd02037">
    <property type="entry name" value="Mrp_NBP35"/>
    <property type="match status" value="1"/>
</dbReference>
<reference evidence="6 7" key="1">
    <citation type="submission" date="2019-02" db="EMBL/GenBank/DDBJ databases">
        <title>Prokaryotic population dynamics and viral predation in marine succession experiment using metagenomics: the confinement effect.</title>
        <authorList>
            <person name="Haro-Moreno J.M."/>
            <person name="Rodriguez-Valera F."/>
            <person name="Lopez-Perez M."/>
        </authorList>
    </citation>
    <scope>NUCLEOTIDE SEQUENCE [LARGE SCALE GENOMIC DNA]</scope>
    <source>
        <strain evidence="6">MED-G159</strain>
    </source>
</reference>
<comment type="caution">
    <text evidence="6">The sequence shown here is derived from an EMBL/GenBank/DDBJ whole genome shotgun (WGS) entry which is preliminary data.</text>
</comment>
<dbReference type="GO" id="GO:0005524">
    <property type="term" value="F:ATP binding"/>
    <property type="evidence" value="ECO:0007669"/>
    <property type="project" value="UniProtKB-KW"/>
</dbReference>
<keyword evidence="2" id="KW-0547">Nucleotide-binding</keyword>
<dbReference type="InterPro" id="IPR033756">
    <property type="entry name" value="YlxH/NBP35"/>
</dbReference>
<name>A0A520N058_9GAMM</name>
<dbReference type="GO" id="GO:0051539">
    <property type="term" value="F:4 iron, 4 sulfur cluster binding"/>
    <property type="evidence" value="ECO:0007669"/>
    <property type="project" value="TreeGrafter"/>
</dbReference>
<dbReference type="Proteomes" id="UP000315825">
    <property type="component" value="Unassembled WGS sequence"/>
</dbReference>
<dbReference type="GO" id="GO:0140663">
    <property type="term" value="F:ATP-dependent FeS chaperone activity"/>
    <property type="evidence" value="ECO:0007669"/>
    <property type="project" value="InterPro"/>
</dbReference>
<evidence type="ECO:0000313" key="6">
    <source>
        <dbReference type="EMBL" id="RZO26872.1"/>
    </source>
</evidence>
<keyword evidence="3 6" id="KW-0067">ATP-binding</keyword>
<dbReference type="InterPro" id="IPR027417">
    <property type="entry name" value="P-loop_NTPase"/>
</dbReference>
<keyword evidence="5" id="KW-0411">Iron-sulfur</keyword>
<dbReference type="Gene3D" id="3.40.50.300">
    <property type="entry name" value="P-loop containing nucleotide triphosphate hydrolases"/>
    <property type="match status" value="1"/>
</dbReference>
<dbReference type="InterPro" id="IPR044304">
    <property type="entry name" value="NUBPL-like"/>
</dbReference>
<gene>
    <name evidence="6" type="ORF">EVA92_01610</name>
</gene>
<evidence type="ECO:0000256" key="4">
    <source>
        <dbReference type="ARBA" id="ARBA00023004"/>
    </source>
</evidence>
<accession>A0A520N058</accession>
<dbReference type="SUPFAM" id="SSF52540">
    <property type="entry name" value="P-loop containing nucleoside triphosphate hydrolases"/>
    <property type="match status" value="1"/>
</dbReference>